<dbReference type="InterPro" id="IPR027558">
    <property type="entry name" value="Pre_pil_HX9DG_C"/>
</dbReference>
<dbReference type="KEGG" id="ccos:Pan44_13370"/>
<feature type="domain" description="DUF1559" evidence="1">
    <location>
        <begin position="38"/>
        <end position="333"/>
    </location>
</feature>
<dbReference type="SUPFAM" id="SSF54523">
    <property type="entry name" value="Pili subunits"/>
    <property type="match status" value="1"/>
</dbReference>
<dbReference type="InterPro" id="IPR012902">
    <property type="entry name" value="N_methyl_site"/>
</dbReference>
<dbReference type="NCBIfam" id="TIGR02532">
    <property type="entry name" value="IV_pilin_GFxxxE"/>
    <property type="match status" value="1"/>
</dbReference>
<evidence type="ECO:0000313" key="3">
    <source>
        <dbReference type="Proteomes" id="UP000315700"/>
    </source>
</evidence>
<name>A0A517SB00_9PLAN</name>
<sequence length="353" mass="37773">MWKLSARSRNVRAFTLIELLVVIAIIAILIALLLPAVQQAREAARRTQCKNGLKQIGLGFHNYHDTFNRFPQPAILGLTAGSGLQMTSGVSWQTMLLPYLDQGPVYNIYDSNRSLFDPVNAPAIRTILPVFVCPTTPRQNPRVQYTVPAGTVLGSGYPGTATAWTMDGGACDFGTLDGVREAFYQLSSVGQNFAGAREGWGTWCLSVPDAPPATKGGKGGPIRDITDGTSNTILVGEQAGRNQLYRRRTLVPMSDPEAIAQSMTGSGAWADTFQGDTWIDGRRYDGTSGSSPSGGPCAVNCSNSRTAGLYSWHEGGAQIALCDGSVRFISQNISGWTLMSLITARGGEVVGEF</sequence>
<dbReference type="EMBL" id="CP036271">
    <property type="protein sequence ID" value="QDT53321.1"/>
    <property type="molecule type" value="Genomic_DNA"/>
</dbReference>
<dbReference type="RefSeq" id="WP_145028445.1">
    <property type="nucleotide sequence ID" value="NZ_CP036271.1"/>
</dbReference>
<gene>
    <name evidence="2" type="ORF">Pan44_13370</name>
</gene>
<dbReference type="Pfam" id="PF07596">
    <property type="entry name" value="SBP_bac_10"/>
    <property type="match status" value="1"/>
</dbReference>
<dbReference type="AlphaFoldDB" id="A0A517SB00"/>
<keyword evidence="3" id="KW-1185">Reference proteome</keyword>
<dbReference type="Gene3D" id="3.30.700.10">
    <property type="entry name" value="Glycoprotein, Type 4 Pilin"/>
    <property type="match status" value="1"/>
</dbReference>
<accession>A0A517SB00</accession>
<dbReference type="Proteomes" id="UP000315700">
    <property type="component" value="Chromosome"/>
</dbReference>
<dbReference type="NCBIfam" id="TIGR04294">
    <property type="entry name" value="pre_pil_HX9DG"/>
    <property type="match status" value="1"/>
</dbReference>
<evidence type="ECO:0000313" key="2">
    <source>
        <dbReference type="EMBL" id="QDT53321.1"/>
    </source>
</evidence>
<organism evidence="2 3">
    <name type="scientific">Caulifigura coniformis</name>
    <dbReference type="NCBI Taxonomy" id="2527983"/>
    <lineage>
        <taxon>Bacteria</taxon>
        <taxon>Pseudomonadati</taxon>
        <taxon>Planctomycetota</taxon>
        <taxon>Planctomycetia</taxon>
        <taxon>Planctomycetales</taxon>
        <taxon>Planctomycetaceae</taxon>
        <taxon>Caulifigura</taxon>
    </lineage>
</organism>
<dbReference type="InterPro" id="IPR045584">
    <property type="entry name" value="Pilin-like"/>
</dbReference>
<dbReference type="InterPro" id="IPR011453">
    <property type="entry name" value="DUF1559"/>
</dbReference>
<dbReference type="PANTHER" id="PTHR30093:SF2">
    <property type="entry name" value="TYPE II SECRETION SYSTEM PROTEIN H"/>
    <property type="match status" value="1"/>
</dbReference>
<proteinExistence type="predicted"/>
<evidence type="ECO:0000259" key="1">
    <source>
        <dbReference type="Pfam" id="PF07596"/>
    </source>
</evidence>
<protein>
    <submittedName>
        <fullName evidence="2">Putative major pilin subunit</fullName>
    </submittedName>
</protein>
<reference evidence="2 3" key="1">
    <citation type="submission" date="2019-02" db="EMBL/GenBank/DDBJ databases">
        <title>Deep-cultivation of Planctomycetes and their phenomic and genomic characterization uncovers novel biology.</title>
        <authorList>
            <person name="Wiegand S."/>
            <person name="Jogler M."/>
            <person name="Boedeker C."/>
            <person name="Pinto D."/>
            <person name="Vollmers J."/>
            <person name="Rivas-Marin E."/>
            <person name="Kohn T."/>
            <person name="Peeters S.H."/>
            <person name="Heuer A."/>
            <person name="Rast P."/>
            <person name="Oberbeckmann S."/>
            <person name="Bunk B."/>
            <person name="Jeske O."/>
            <person name="Meyerdierks A."/>
            <person name="Storesund J.E."/>
            <person name="Kallscheuer N."/>
            <person name="Luecker S."/>
            <person name="Lage O.M."/>
            <person name="Pohl T."/>
            <person name="Merkel B.J."/>
            <person name="Hornburger P."/>
            <person name="Mueller R.-W."/>
            <person name="Bruemmer F."/>
            <person name="Labrenz M."/>
            <person name="Spormann A.M."/>
            <person name="Op den Camp H."/>
            <person name="Overmann J."/>
            <person name="Amann R."/>
            <person name="Jetten M.S.M."/>
            <person name="Mascher T."/>
            <person name="Medema M.H."/>
            <person name="Devos D.P."/>
            <person name="Kaster A.-K."/>
            <person name="Ovreas L."/>
            <person name="Rohde M."/>
            <person name="Galperin M.Y."/>
            <person name="Jogler C."/>
        </authorList>
    </citation>
    <scope>NUCLEOTIDE SEQUENCE [LARGE SCALE GENOMIC DNA]</scope>
    <source>
        <strain evidence="2 3">Pan44</strain>
    </source>
</reference>
<dbReference type="InParanoid" id="A0A517SB00"/>
<dbReference type="OrthoDB" id="254869at2"/>
<dbReference type="Pfam" id="PF07963">
    <property type="entry name" value="N_methyl"/>
    <property type="match status" value="1"/>
</dbReference>
<dbReference type="PANTHER" id="PTHR30093">
    <property type="entry name" value="GENERAL SECRETION PATHWAY PROTEIN G"/>
    <property type="match status" value="1"/>
</dbReference>